<feature type="transmembrane region" description="Helical" evidence="9">
    <location>
        <begin position="148"/>
        <end position="166"/>
    </location>
</feature>
<keyword evidence="6 9" id="KW-0350">Heme biosynthesis</keyword>
<comment type="pathway">
    <text evidence="9">Porphyrin-containing compound metabolism; heme O biosynthesis; heme O from protoheme: step 1/1.</text>
</comment>
<evidence type="ECO:0000256" key="9">
    <source>
        <dbReference type="HAMAP-Rule" id="MF_00154"/>
    </source>
</evidence>
<dbReference type="NCBIfam" id="TIGR01473">
    <property type="entry name" value="cyoE_ctaB"/>
    <property type="match status" value="1"/>
</dbReference>
<evidence type="ECO:0000256" key="7">
    <source>
        <dbReference type="ARBA" id="ARBA00023136"/>
    </source>
</evidence>
<feature type="transmembrane region" description="Helical" evidence="9">
    <location>
        <begin position="120"/>
        <end position="136"/>
    </location>
</feature>
<comment type="catalytic activity">
    <reaction evidence="8 9">
        <text>heme b + (2E,6E)-farnesyl diphosphate + H2O = Fe(II)-heme o + diphosphate</text>
        <dbReference type="Rhea" id="RHEA:28070"/>
        <dbReference type="ChEBI" id="CHEBI:15377"/>
        <dbReference type="ChEBI" id="CHEBI:33019"/>
        <dbReference type="ChEBI" id="CHEBI:60344"/>
        <dbReference type="ChEBI" id="CHEBI:60530"/>
        <dbReference type="ChEBI" id="CHEBI:175763"/>
        <dbReference type="EC" id="2.5.1.141"/>
    </reaction>
</comment>
<feature type="transmembrane region" description="Helical" evidence="9">
    <location>
        <begin position="28"/>
        <end position="44"/>
    </location>
</feature>
<evidence type="ECO:0000256" key="1">
    <source>
        <dbReference type="ARBA" id="ARBA00004141"/>
    </source>
</evidence>
<dbReference type="InterPro" id="IPR006369">
    <property type="entry name" value="Protohaem_IX_farnesylTrfase"/>
</dbReference>
<dbReference type="PANTHER" id="PTHR43448">
    <property type="entry name" value="PROTOHEME IX FARNESYLTRANSFERASE, MITOCHONDRIAL"/>
    <property type="match status" value="1"/>
</dbReference>
<feature type="transmembrane region" description="Helical" evidence="9">
    <location>
        <begin position="217"/>
        <end position="236"/>
    </location>
</feature>
<comment type="function">
    <text evidence="9">Converts heme B (protoheme IX) to heme O by substitution of the vinyl group on carbon 2 of heme B porphyrin ring with a hydroxyethyl farnesyl side group.</text>
</comment>
<name>A0A0K1PD56_9BACT</name>
<comment type="similarity">
    <text evidence="9">Belongs to the UbiA prenyltransferase family. Protoheme IX farnesyltransferase subfamily.</text>
</comment>
<dbReference type="GO" id="GO:0005886">
    <property type="term" value="C:plasma membrane"/>
    <property type="evidence" value="ECO:0007669"/>
    <property type="project" value="UniProtKB-SubCell"/>
</dbReference>
<dbReference type="KEGG" id="vin:AKJ08_1441"/>
<feature type="transmembrane region" description="Helical" evidence="9">
    <location>
        <begin position="50"/>
        <end position="73"/>
    </location>
</feature>
<dbReference type="CDD" id="cd13957">
    <property type="entry name" value="PT_UbiA_Cox10"/>
    <property type="match status" value="1"/>
</dbReference>
<dbReference type="EC" id="2.5.1.141" evidence="9"/>
<dbReference type="UniPathway" id="UPA00834">
    <property type="reaction ID" value="UER00712"/>
</dbReference>
<evidence type="ECO:0000313" key="11">
    <source>
        <dbReference type="Proteomes" id="UP000055590"/>
    </source>
</evidence>
<evidence type="ECO:0000256" key="5">
    <source>
        <dbReference type="ARBA" id="ARBA00022989"/>
    </source>
</evidence>
<dbReference type="Gene3D" id="1.10.357.140">
    <property type="entry name" value="UbiA prenyltransferase"/>
    <property type="match status" value="1"/>
</dbReference>
<feature type="transmembrane region" description="Helical" evidence="9">
    <location>
        <begin position="242"/>
        <end position="264"/>
    </location>
</feature>
<reference evidence="10 11" key="1">
    <citation type="submission" date="2015-08" db="EMBL/GenBank/DDBJ databases">
        <authorList>
            <person name="Babu N.S."/>
            <person name="Beckwith C.J."/>
            <person name="Beseler K.G."/>
            <person name="Brison A."/>
            <person name="Carone J.V."/>
            <person name="Caskin T.P."/>
            <person name="Diamond M."/>
            <person name="Durham M.E."/>
            <person name="Foxe J.M."/>
            <person name="Go M."/>
            <person name="Henderson B.A."/>
            <person name="Jones I.B."/>
            <person name="McGettigan J.A."/>
            <person name="Micheletti S.J."/>
            <person name="Nasrallah M.E."/>
            <person name="Ortiz D."/>
            <person name="Piller C.R."/>
            <person name="Privatt S.R."/>
            <person name="Schneider S.L."/>
            <person name="Sharp S."/>
            <person name="Smith T.C."/>
            <person name="Stanton J.D."/>
            <person name="Ullery H.E."/>
            <person name="Wilson R.J."/>
            <person name="Serrano M.G."/>
            <person name="Buck G."/>
            <person name="Lee V."/>
            <person name="Wang Y."/>
            <person name="Carvalho R."/>
            <person name="Voegtly L."/>
            <person name="Shi R."/>
            <person name="Duckworth R."/>
            <person name="Johnson A."/>
            <person name="Loviza R."/>
            <person name="Walstead R."/>
            <person name="Shah Z."/>
            <person name="Kiflezghi M."/>
            <person name="Wade K."/>
            <person name="Ball S.L."/>
            <person name="Bradley K.W."/>
            <person name="Asai D.J."/>
            <person name="Bowman C.A."/>
            <person name="Russell D.A."/>
            <person name="Pope W.H."/>
            <person name="Jacobs-Sera D."/>
            <person name="Hendrix R.W."/>
            <person name="Hatfull G.F."/>
        </authorList>
    </citation>
    <scope>NUCLEOTIDE SEQUENCE [LARGE SCALE GENOMIC DNA]</scope>
    <source>
        <strain evidence="10 11">DSM 27710</strain>
    </source>
</reference>
<dbReference type="Pfam" id="PF01040">
    <property type="entry name" value="UbiA"/>
    <property type="match status" value="1"/>
</dbReference>
<evidence type="ECO:0000256" key="4">
    <source>
        <dbReference type="ARBA" id="ARBA00022692"/>
    </source>
</evidence>
<evidence type="ECO:0000256" key="2">
    <source>
        <dbReference type="ARBA" id="ARBA00022475"/>
    </source>
</evidence>
<feature type="transmembrane region" description="Helical" evidence="9">
    <location>
        <begin position="172"/>
        <end position="196"/>
    </location>
</feature>
<keyword evidence="11" id="KW-1185">Reference proteome</keyword>
<dbReference type="AlphaFoldDB" id="A0A0K1PD56"/>
<comment type="miscellaneous">
    <text evidence="9">Carbon 2 of the heme B porphyrin ring is defined according to the Fischer nomenclature.</text>
</comment>
<dbReference type="InterPro" id="IPR030470">
    <property type="entry name" value="UbiA_prenylTrfase_CS"/>
</dbReference>
<dbReference type="RefSeq" id="WP_050725425.1">
    <property type="nucleotide sequence ID" value="NZ_CP012332.1"/>
</dbReference>
<keyword evidence="2 9" id="KW-1003">Cell membrane</keyword>
<evidence type="ECO:0000256" key="6">
    <source>
        <dbReference type="ARBA" id="ARBA00023133"/>
    </source>
</evidence>
<dbReference type="HAMAP" id="MF_00154">
    <property type="entry name" value="CyoE_CtaB"/>
    <property type="match status" value="1"/>
</dbReference>
<proteinExistence type="inferred from homology"/>
<keyword evidence="7 9" id="KW-0472">Membrane</keyword>
<evidence type="ECO:0000256" key="8">
    <source>
        <dbReference type="ARBA" id="ARBA00047690"/>
    </source>
</evidence>
<dbReference type="InterPro" id="IPR000537">
    <property type="entry name" value="UbiA_prenyltransferase"/>
</dbReference>
<organism evidence="10 11">
    <name type="scientific">Vulgatibacter incomptus</name>
    <dbReference type="NCBI Taxonomy" id="1391653"/>
    <lineage>
        <taxon>Bacteria</taxon>
        <taxon>Pseudomonadati</taxon>
        <taxon>Myxococcota</taxon>
        <taxon>Myxococcia</taxon>
        <taxon>Myxococcales</taxon>
        <taxon>Cystobacterineae</taxon>
        <taxon>Vulgatibacteraceae</taxon>
        <taxon>Vulgatibacter</taxon>
    </lineage>
</organism>
<protein>
    <recommendedName>
        <fullName evidence="9">Protoheme IX farnesyltransferase</fullName>
        <ecNumber evidence="9">2.5.1.141</ecNumber>
    </recommendedName>
    <alternativeName>
        <fullName evidence="9">Heme B farnesyltransferase</fullName>
    </alternativeName>
    <alternativeName>
        <fullName evidence="9">Heme O synthase</fullName>
    </alternativeName>
</protein>
<keyword evidence="4 9" id="KW-0812">Transmembrane</keyword>
<sequence length="294" mass="31127">MSSVAAAGVEAGRAGVVRDLVALTKPRITAMVVFTTAGGLWVAPNRLPLVPSLAVVVATAMVVSAANALNCWLERDFDALMNRTRRRPLAAGRLSPGLAVAFALGLAAVSLSVLTFAIEPLAGLLAFIALVSYVWIYTPMKRMSSDSLLVGAVPGALPPLIGYAAATGTIDLPGIVLFSILFVWQLPHFLAISILCRDDYARAGYRVFSVSRGEEATKRWTVAWAVAQLAVSLLVLPLGMAGWLYGIVATVAGVWFLADAVYGLRHGGLVWARRMMRGSLLYLAAIFTALMVGA</sequence>
<comment type="subcellular location">
    <subcellularLocation>
        <location evidence="9">Cell membrane</location>
        <topology evidence="9">Multi-pass membrane protein</topology>
    </subcellularLocation>
    <subcellularLocation>
        <location evidence="1">Membrane</location>
        <topology evidence="1">Multi-pass membrane protein</topology>
    </subcellularLocation>
</comment>
<evidence type="ECO:0000313" key="10">
    <source>
        <dbReference type="EMBL" id="AKU91054.1"/>
    </source>
</evidence>
<dbReference type="PANTHER" id="PTHR43448:SF2">
    <property type="entry name" value="PROTOHEME IX FARNESYLTRANSFERASE, MITOCHONDRIAL"/>
    <property type="match status" value="1"/>
</dbReference>
<feature type="transmembrane region" description="Helical" evidence="9">
    <location>
        <begin position="276"/>
        <end position="293"/>
    </location>
</feature>
<evidence type="ECO:0000256" key="3">
    <source>
        <dbReference type="ARBA" id="ARBA00022679"/>
    </source>
</evidence>
<dbReference type="GO" id="GO:0008495">
    <property type="term" value="F:protoheme IX farnesyltransferase activity"/>
    <property type="evidence" value="ECO:0007669"/>
    <property type="project" value="UniProtKB-UniRule"/>
</dbReference>
<accession>A0A0K1PD56</accession>
<dbReference type="PROSITE" id="PS00943">
    <property type="entry name" value="UBIA"/>
    <property type="match status" value="1"/>
</dbReference>
<dbReference type="STRING" id="1391653.AKJ08_1441"/>
<dbReference type="Proteomes" id="UP000055590">
    <property type="component" value="Chromosome"/>
</dbReference>
<feature type="transmembrane region" description="Helical" evidence="9">
    <location>
        <begin position="94"/>
        <end position="114"/>
    </location>
</feature>
<dbReference type="GO" id="GO:0048034">
    <property type="term" value="P:heme O biosynthetic process"/>
    <property type="evidence" value="ECO:0007669"/>
    <property type="project" value="UniProtKB-UniRule"/>
</dbReference>
<gene>
    <name evidence="9" type="primary">ctaB</name>
    <name evidence="10" type="ORF">AKJ08_1441</name>
</gene>
<keyword evidence="5 9" id="KW-1133">Transmembrane helix</keyword>
<dbReference type="InterPro" id="IPR044878">
    <property type="entry name" value="UbiA_sf"/>
</dbReference>
<keyword evidence="3 9" id="KW-0808">Transferase</keyword>
<dbReference type="EMBL" id="CP012332">
    <property type="protein sequence ID" value="AKU91054.1"/>
    <property type="molecule type" value="Genomic_DNA"/>
</dbReference>